<name>W9V8F6_9GAMM</name>
<dbReference type="PIRSF" id="PIRSF001488">
    <property type="entry name" value="Tdi_protein"/>
    <property type="match status" value="1"/>
</dbReference>
<dbReference type="RefSeq" id="WP_081763372.1">
    <property type="nucleotide sequence ID" value="NZ_AONC01000020.1"/>
</dbReference>
<comment type="similarity">
    <text evidence="2">Belongs to the thioredoxin family. DsbA subfamily.</text>
</comment>
<evidence type="ECO:0000256" key="1">
    <source>
        <dbReference type="ARBA" id="ARBA00004418"/>
    </source>
</evidence>
<dbReference type="Gene3D" id="3.40.30.10">
    <property type="entry name" value="Glutaredoxin"/>
    <property type="match status" value="1"/>
</dbReference>
<comment type="subcellular location">
    <subcellularLocation>
        <location evidence="1 7">Periplasm</location>
    </subcellularLocation>
</comment>
<evidence type="ECO:0000256" key="7">
    <source>
        <dbReference type="PIRNR" id="PIRNR001488"/>
    </source>
</evidence>
<evidence type="ECO:0000256" key="3">
    <source>
        <dbReference type="ARBA" id="ARBA00022729"/>
    </source>
</evidence>
<dbReference type="SUPFAM" id="SSF52833">
    <property type="entry name" value="Thioredoxin-like"/>
    <property type="match status" value="1"/>
</dbReference>
<dbReference type="GO" id="GO:0042597">
    <property type="term" value="C:periplasmic space"/>
    <property type="evidence" value="ECO:0007669"/>
    <property type="project" value="UniProtKB-SubCell"/>
</dbReference>
<dbReference type="Proteomes" id="UP000019460">
    <property type="component" value="Unassembled WGS sequence"/>
</dbReference>
<evidence type="ECO:0000256" key="6">
    <source>
        <dbReference type="ARBA" id="ARBA00023284"/>
    </source>
</evidence>
<feature type="domain" description="Thioredoxin" evidence="9">
    <location>
        <begin position="21"/>
        <end position="209"/>
    </location>
</feature>
<comment type="caution">
    <text evidence="10">The sequence shown here is derived from an EMBL/GenBank/DDBJ whole genome shotgun (WGS) entry which is preliminary data.</text>
</comment>
<gene>
    <name evidence="10" type="ORF">D779_0940</name>
</gene>
<protein>
    <recommendedName>
        <fullName evidence="7">Thiol:disulfide interchange protein</fullName>
    </recommendedName>
</protein>
<dbReference type="Pfam" id="PF01323">
    <property type="entry name" value="DSBA"/>
    <property type="match status" value="1"/>
</dbReference>
<dbReference type="EMBL" id="AONC01000020">
    <property type="protein sequence ID" value="EXJ15858.1"/>
    <property type="molecule type" value="Genomic_DNA"/>
</dbReference>
<dbReference type="OrthoDB" id="9784896at2"/>
<dbReference type="InterPro" id="IPR036249">
    <property type="entry name" value="Thioredoxin-like_sf"/>
</dbReference>
<dbReference type="eggNOG" id="COG1651">
    <property type="taxonomic scope" value="Bacteria"/>
</dbReference>
<dbReference type="InterPro" id="IPR001853">
    <property type="entry name" value="DSBA-like_thioredoxin_dom"/>
</dbReference>
<keyword evidence="4 7" id="KW-0574">Periplasm</keyword>
<dbReference type="AlphaFoldDB" id="W9V8F6"/>
<dbReference type="InterPro" id="IPR023205">
    <property type="entry name" value="DsbA/DsbL"/>
</dbReference>
<proteinExistence type="inferred from homology"/>
<dbReference type="GO" id="GO:0015036">
    <property type="term" value="F:disulfide oxidoreductase activity"/>
    <property type="evidence" value="ECO:0007669"/>
    <property type="project" value="UniProtKB-ARBA"/>
</dbReference>
<keyword evidence="5 7" id="KW-1015">Disulfide bond</keyword>
<sequence>MSFRSIRMRSPVLMASIPMLFALLLAVPVWGFDEGIDYQRLPQPQPTETGDKVEVLEIFWYGCPHCWHLEPLLARWLESLPVGAEFRRMPAPGGRWDAHARAFFAARSMGELETFHRGLFEAIHERHRRIMSEDDLVAFAAEIGLDADAFRARYESEAVETELRHAREMAARYGLQSVPTLIVDGRYRVTPGESGGTEPMLEILDTLIARELADGS</sequence>
<dbReference type="PROSITE" id="PS51352">
    <property type="entry name" value="THIOREDOXIN_2"/>
    <property type="match status" value="1"/>
</dbReference>
<evidence type="ECO:0000256" key="4">
    <source>
        <dbReference type="ARBA" id="ARBA00022764"/>
    </source>
</evidence>
<evidence type="ECO:0000256" key="2">
    <source>
        <dbReference type="ARBA" id="ARBA00005791"/>
    </source>
</evidence>
<keyword evidence="6" id="KW-0676">Redox-active center</keyword>
<dbReference type="InterPro" id="IPR050824">
    <property type="entry name" value="Thiol_disulfide_DsbA"/>
</dbReference>
<dbReference type="PROSITE" id="PS00194">
    <property type="entry name" value="THIOREDOXIN_1"/>
    <property type="match status" value="1"/>
</dbReference>
<reference evidence="10 11" key="1">
    <citation type="submission" date="2012-11" db="EMBL/GenBank/DDBJ databases">
        <title>Genome assembly of Thiorhodococcus sp. AK35.</title>
        <authorList>
            <person name="Nupur N."/>
            <person name="Khatri I."/>
            <person name="Subramanian S."/>
            <person name="Pinnaka A."/>
        </authorList>
    </citation>
    <scope>NUCLEOTIDE SEQUENCE [LARGE SCALE GENOMIC DNA]</scope>
    <source>
        <strain evidence="10 11">AK35</strain>
    </source>
</reference>
<dbReference type="InterPro" id="IPR013766">
    <property type="entry name" value="Thioredoxin_domain"/>
</dbReference>
<dbReference type="PANTHER" id="PTHR35891:SF2">
    <property type="entry name" value="THIOL:DISULFIDE INTERCHANGE PROTEIN DSBA"/>
    <property type="match status" value="1"/>
</dbReference>
<dbReference type="PATRIC" id="fig|1249627.3.peg.1392"/>
<evidence type="ECO:0000256" key="8">
    <source>
        <dbReference type="PIRSR" id="PIRSR001488-1"/>
    </source>
</evidence>
<feature type="disulfide bond" description="Redox-active" evidence="8">
    <location>
        <begin position="63"/>
        <end position="66"/>
    </location>
</feature>
<dbReference type="PANTHER" id="PTHR35891">
    <property type="entry name" value="THIOL:DISULFIDE INTERCHANGE PROTEIN DSBA"/>
    <property type="match status" value="1"/>
</dbReference>
<evidence type="ECO:0000256" key="5">
    <source>
        <dbReference type="ARBA" id="ARBA00023157"/>
    </source>
</evidence>
<accession>W9V8F6</accession>
<keyword evidence="3" id="KW-0732">Signal</keyword>
<keyword evidence="11" id="KW-1185">Reference proteome</keyword>
<evidence type="ECO:0000259" key="9">
    <source>
        <dbReference type="PROSITE" id="PS51352"/>
    </source>
</evidence>
<evidence type="ECO:0000313" key="10">
    <source>
        <dbReference type="EMBL" id="EXJ15858.1"/>
    </source>
</evidence>
<dbReference type="STRING" id="1249627.D779_0940"/>
<organism evidence="10 11">
    <name type="scientific">Imhoffiella purpurea</name>
    <dbReference type="NCBI Taxonomy" id="1249627"/>
    <lineage>
        <taxon>Bacteria</taxon>
        <taxon>Pseudomonadati</taxon>
        <taxon>Pseudomonadota</taxon>
        <taxon>Gammaproteobacteria</taxon>
        <taxon>Chromatiales</taxon>
        <taxon>Chromatiaceae</taxon>
        <taxon>Imhoffiella</taxon>
    </lineage>
</organism>
<dbReference type="InterPro" id="IPR017937">
    <property type="entry name" value="Thioredoxin_CS"/>
</dbReference>
<evidence type="ECO:0000313" key="11">
    <source>
        <dbReference type="Proteomes" id="UP000019460"/>
    </source>
</evidence>
<dbReference type="CDD" id="cd03019">
    <property type="entry name" value="DsbA_DsbA"/>
    <property type="match status" value="1"/>
</dbReference>